<dbReference type="PANTHER" id="PTHR34203:SF15">
    <property type="entry name" value="SLL1173 PROTEIN"/>
    <property type="match status" value="1"/>
</dbReference>
<dbReference type="InterPro" id="IPR006342">
    <property type="entry name" value="FkbM_mtfrase"/>
</dbReference>
<gene>
    <name evidence="2" type="ORF">METZ01_LOCUS64171</name>
</gene>
<name>A0A381T9H9_9ZZZZ</name>
<sequence>MNISKQELEKFKEKIRQKEQLIYLTVSDPYSNEKLKFTIKNNSTYWRAKTLFTKEPGTIEWIRGFEKESVFYDIGANVGVYSLYAAKISNAKVYSFEPESNNFQALMENILINNLNDFILPFPIGLSNENELTNLNLSEFVVASSHHTVGEYGLDHNSLKKIINKYKQGIFSTTLDDLHFNWKLPFPDHIKIDVDGIENKIIEGGSKTLKNPQLKSILIEINSNRKEDKKIIDKLKHYKFLYDEKQINDAMRLEGPHAGYAEY</sequence>
<dbReference type="Gene3D" id="3.40.50.150">
    <property type="entry name" value="Vaccinia Virus protein VP39"/>
    <property type="match status" value="1"/>
</dbReference>
<proteinExistence type="predicted"/>
<protein>
    <recommendedName>
        <fullName evidence="1">Methyltransferase FkbM domain-containing protein</fullName>
    </recommendedName>
</protein>
<feature type="non-terminal residue" evidence="2">
    <location>
        <position position="263"/>
    </location>
</feature>
<dbReference type="InterPro" id="IPR052514">
    <property type="entry name" value="SAM-dependent_MTase"/>
</dbReference>
<dbReference type="InterPro" id="IPR029063">
    <property type="entry name" value="SAM-dependent_MTases_sf"/>
</dbReference>
<dbReference type="NCBIfam" id="TIGR01444">
    <property type="entry name" value="fkbM_fam"/>
    <property type="match status" value="1"/>
</dbReference>
<dbReference type="EMBL" id="UINC01004042">
    <property type="protein sequence ID" value="SVA11317.1"/>
    <property type="molecule type" value="Genomic_DNA"/>
</dbReference>
<dbReference type="Pfam" id="PF05050">
    <property type="entry name" value="Methyltransf_21"/>
    <property type="match status" value="1"/>
</dbReference>
<dbReference type="PANTHER" id="PTHR34203">
    <property type="entry name" value="METHYLTRANSFERASE, FKBM FAMILY PROTEIN"/>
    <property type="match status" value="1"/>
</dbReference>
<dbReference type="SUPFAM" id="SSF53335">
    <property type="entry name" value="S-adenosyl-L-methionine-dependent methyltransferases"/>
    <property type="match status" value="1"/>
</dbReference>
<reference evidence="2" key="1">
    <citation type="submission" date="2018-05" db="EMBL/GenBank/DDBJ databases">
        <authorList>
            <person name="Lanie J.A."/>
            <person name="Ng W.-L."/>
            <person name="Kazmierczak K.M."/>
            <person name="Andrzejewski T.M."/>
            <person name="Davidsen T.M."/>
            <person name="Wayne K.J."/>
            <person name="Tettelin H."/>
            <person name="Glass J.I."/>
            <person name="Rusch D."/>
            <person name="Podicherti R."/>
            <person name="Tsui H.-C.T."/>
            <person name="Winkler M.E."/>
        </authorList>
    </citation>
    <scope>NUCLEOTIDE SEQUENCE</scope>
</reference>
<evidence type="ECO:0000259" key="1">
    <source>
        <dbReference type="Pfam" id="PF05050"/>
    </source>
</evidence>
<accession>A0A381T9H9</accession>
<evidence type="ECO:0000313" key="2">
    <source>
        <dbReference type="EMBL" id="SVA11317.1"/>
    </source>
</evidence>
<dbReference type="AlphaFoldDB" id="A0A381T9H9"/>
<feature type="domain" description="Methyltransferase FkbM" evidence="1">
    <location>
        <begin position="73"/>
        <end position="242"/>
    </location>
</feature>
<organism evidence="2">
    <name type="scientific">marine metagenome</name>
    <dbReference type="NCBI Taxonomy" id="408172"/>
    <lineage>
        <taxon>unclassified sequences</taxon>
        <taxon>metagenomes</taxon>
        <taxon>ecological metagenomes</taxon>
    </lineage>
</organism>